<dbReference type="EnsemblPlants" id="TuG1812G0400001314.01.T05">
    <property type="protein sequence ID" value="TuG1812G0400001314.01.T05"/>
    <property type="gene ID" value="TuG1812G0400001314.01"/>
</dbReference>
<reference evidence="2" key="3">
    <citation type="submission" date="2022-06" db="UniProtKB">
        <authorList>
            <consortium name="EnsemblPlants"/>
        </authorList>
    </citation>
    <scope>IDENTIFICATION</scope>
</reference>
<dbReference type="Gramene" id="TuG1812G0400001314.01.T05">
    <property type="protein sequence ID" value="TuG1812G0400001314.01.T05"/>
    <property type="gene ID" value="TuG1812G0400001314.01"/>
</dbReference>
<name>A0A8R7Q3T4_TRIUA</name>
<accession>A0A8R7Q3T4</accession>
<evidence type="ECO:0000313" key="3">
    <source>
        <dbReference type="Proteomes" id="UP000015106"/>
    </source>
</evidence>
<dbReference type="Gene3D" id="3.40.50.620">
    <property type="entry name" value="HUPs"/>
    <property type="match status" value="1"/>
</dbReference>
<dbReference type="PANTHER" id="PTHR45780:SF12">
    <property type="entry name" value="ETHANOLAMINE-PHOSPHATE CYTIDYLYLTRANSFERASE"/>
    <property type="match status" value="1"/>
</dbReference>
<organism evidence="2 3">
    <name type="scientific">Triticum urartu</name>
    <name type="common">Red wild einkorn</name>
    <name type="synonym">Crithodium urartu</name>
    <dbReference type="NCBI Taxonomy" id="4572"/>
    <lineage>
        <taxon>Eukaryota</taxon>
        <taxon>Viridiplantae</taxon>
        <taxon>Streptophyta</taxon>
        <taxon>Embryophyta</taxon>
        <taxon>Tracheophyta</taxon>
        <taxon>Spermatophyta</taxon>
        <taxon>Magnoliopsida</taxon>
        <taxon>Liliopsida</taxon>
        <taxon>Poales</taxon>
        <taxon>Poaceae</taxon>
        <taxon>BOP clade</taxon>
        <taxon>Pooideae</taxon>
        <taxon>Triticodae</taxon>
        <taxon>Triticeae</taxon>
        <taxon>Triticinae</taxon>
        <taxon>Triticum</taxon>
    </lineage>
</organism>
<feature type="compositionally biased region" description="Basic and acidic residues" evidence="1">
    <location>
        <begin position="64"/>
        <end position="80"/>
    </location>
</feature>
<reference evidence="2" key="2">
    <citation type="submission" date="2018-03" db="EMBL/GenBank/DDBJ databases">
        <title>The Triticum urartu genome reveals the dynamic nature of wheat genome evolution.</title>
        <authorList>
            <person name="Ling H."/>
            <person name="Ma B."/>
            <person name="Shi X."/>
            <person name="Liu H."/>
            <person name="Dong L."/>
            <person name="Sun H."/>
            <person name="Cao Y."/>
            <person name="Gao Q."/>
            <person name="Zheng S."/>
            <person name="Li Y."/>
            <person name="Yu Y."/>
            <person name="Du H."/>
            <person name="Qi M."/>
            <person name="Li Y."/>
            <person name="Yu H."/>
            <person name="Cui Y."/>
            <person name="Wang N."/>
            <person name="Chen C."/>
            <person name="Wu H."/>
            <person name="Zhao Y."/>
            <person name="Zhang J."/>
            <person name="Li Y."/>
            <person name="Zhou W."/>
            <person name="Zhang B."/>
            <person name="Hu W."/>
            <person name="Eijk M."/>
            <person name="Tang J."/>
            <person name="Witsenboer H."/>
            <person name="Zhao S."/>
            <person name="Li Z."/>
            <person name="Zhang A."/>
            <person name="Wang D."/>
            <person name="Liang C."/>
        </authorList>
    </citation>
    <scope>NUCLEOTIDE SEQUENCE [LARGE SCALE GENOMIC DNA]</scope>
    <source>
        <strain evidence="2">cv. G1812</strain>
    </source>
</reference>
<evidence type="ECO:0000256" key="1">
    <source>
        <dbReference type="SAM" id="MobiDB-lite"/>
    </source>
</evidence>
<keyword evidence="3" id="KW-1185">Reference proteome</keyword>
<sequence length="88" mass="10045">MQITTFNISLVVHGTIAENMDYTEDDSNPYAAPIAMGIYHKLDSPLDITTSTIIRRIVSNHEAYQKRNEKKEASEKKYYDSKSFVNGE</sequence>
<dbReference type="Proteomes" id="UP000015106">
    <property type="component" value="Chromosome 4"/>
</dbReference>
<dbReference type="AlphaFoldDB" id="A0A8R7Q3T4"/>
<dbReference type="GO" id="GO:0004306">
    <property type="term" value="F:ethanolamine-phosphate cytidylyltransferase activity"/>
    <property type="evidence" value="ECO:0007669"/>
    <property type="project" value="InterPro"/>
</dbReference>
<dbReference type="GO" id="GO:0006646">
    <property type="term" value="P:phosphatidylethanolamine biosynthetic process"/>
    <property type="evidence" value="ECO:0007669"/>
    <property type="project" value="InterPro"/>
</dbReference>
<evidence type="ECO:0000313" key="2">
    <source>
        <dbReference type="EnsemblPlants" id="TuG1812G0400001314.01.T05"/>
    </source>
</evidence>
<dbReference type="GO" id="GO:0005737">
    <property type="term" value="C:cytoplasm"/>
    <property type="evidence" value="ECO:0007669"/>
    <property type="project" value="TreeGrafter"/>
</dbReference>
<feature type="region of interest" description="Disordered" evidence="1">
    <location>
        <begin position="64"/>
        <end position="88"/>
    </location>
</feature>
<reference evidence="3" key="1">
    <citation type="journal article" date="2013" name="Nature">
        <title>Draft genome of the wheat A-genome progenitor Triticum urartu.</title>
        <authorList>
            <person name="Ling H.Q."/>
            <person name="Zhao S."/>
            <person name="Liu D."/>
            <person name="Wang J."/>
            <person name="Sun H."/>
            <person name="Zhang C."/>
            <person name="Fan H."/>
            <person name="Li D."/>
            <person name="Dong L."/>
            <person name="Tao Y."/>
            <person name="Gao C."/>
            <person name="Wu H."/>
            <person name="Li Y."/>
            <person name="Cui Y."/>
            <person name="Guo X."/>
            <person name="Zheng S."/>
            <person name="Wang B."/>
            <person name="Yu K."/>
            <person name="Liang Q."/>
            <person name="Yang W."/>
            <person name="Lou X."/>
            <person name="Chen J."/>
            <person name="Feng M."/>
            <person name="Jian J."/>
            <person name="Zhang X."/>
            <person name="Luo G."/>
            <person name="Jiang Y."/>
            <person name="Liu J."/>
            <person name="Wang Z."/>
            <person name="Sha Y."/>
            <person name="Zhang B."/>
            <person name="Wu H."/>
            <person name="Tang D."/>
            <person name="Shen Q."/>
            <person name="Xue P."/>
            <person name="Zou S."/>
            <person name="Wang X."/>
            <person name="Liu X."/>
            <person name="Wang F."/>
            <person name="Yang Y."/>
            <person name="An X."/>
            <person name="Dong Z."/>
            <person name="Zhang K."/>
            <person name="Zhang X."/>
            <person name="Luo M.C."/>
            <person name="Dvorak J."/>
            <person name="Tong Y."/>
            <person name="Wang J."/>
            <person name="Yang H."/>
            <person name="Li Z."/>
            <person name="Wang D."/>
            <person name="Zhang A."/>
            <person name="Wang J."/>
        </authorList>
    </citation>
    <scope>NUCLEOTIDE SEQUENCE</scope>
    <source>
        <strain evidence="3">cv. G1812</strain>
    </source>
</reference>
<dbReference type="InterPro" id="IPR044608">
    <property type="entry name" value="Ect1/PCYT2"/>
</dbReference>
<protein>
    <submittedName>
        <fullName evidence="2">Uncharacterized protein</fullName>
    </submittedName>
</protein>
<dbReference type="PANTHER" id="PTHR45780">
    <property type="entry name" value="ETHANOLAMINE-PHOSPHATE CYTIDYLYLTRANSFERASE"/>
    <property type="match status" value="1"/>
</dbReference>
<proteinExistence type="predicted"/>
<gene>
    <name evidence="2" type="primary">LOC125551122</name>
</gene>
<dbReference type="InterPro" id="IPR014729">
    <property type="entry name" value="Rossmann-like_a/b/a_fold"/>
</dbReference>